<evidence type="ECO:0000313" key="1">
    <source>
        <dbReference type="EMBL" id="SKA84747.1"/>
    </source>
</evidence>
<organism evidence="1 2">
    <name type="scientific">Prosthecobacter debontii</name>
    <dbReference type="NCBI Taxonomy" id="48467"/>
    <lineage>
        <taxon>Bacteria</taxon>
        <taxon>Pseudomonadati</taxon>
        <taxon>Verrucomicrobiota</taxon>
        <taxon>Verrucomicrobiia</taxon>
        <taxon>Verrucomicrobiales</taxon>
        <taxon>Verrucomicrobiaceae</taxon>
        <taxon>Prosthecobacter</taxon>
    </lineage>
</organism>
<dbReference type="STRING" id="48467.SAMN02745166_01055"/>
<dbReference type="EMBL" id="FUYE01000003">
    <property type="protein sequence ID" value="SKA84747.1"/>
    <property type="molecule type" value="Genomic_DNA"/>
</dbReference>
<accession>A0A1T4X5N7</accession>
<name>A0A1T4X5N7_9BACT</name>
<evidence type="ECO:0000313" key="2">
    <source>
        <dbReference type="Proteomes" id="UP000190774"/>
    </source>
</evidence>
<keyword evidence="2" id="KW-1185">Reference proteome</keyword>
<reference evidence="2" key="1">
    <citation type="submission" date="2017-02" db="EMBL/GenBank/DDBJ databases">
        <authorList>
            <person name="Varghese N."/>
            <person name="Submissions S."/>
        </authorList>
    </citation>
    <scope>NUCLEOTIDE SEQUENCE [LARGE SCALE GENOMIC DNA]</scope>
    <source>
        <strain evidence="2">ATCC 700200</strain>
    </source>
</reference>
<sequence length="76" mass="8557">MARIKKPLRTFSPDESGDTAMTLAELRHATGESDRGLRDKLLKGRFKGAYRTNGGNGDWRIPLRSLRHYQKSNAIA</sequence>
<evidence type="ECO:0008006" key="3">
    <source>
        <dbReference type="Google" id="ProtNLM"/>
    </source>
</evidence>
<dbReference type="RefSeq" id="WP_078812264.1">
    <property type="nucleotide sequence ID" value="NZ_FUYE01000003.1"/>
</dbReference>
<protein>
    <recommendedName>
        <fullName evidence="3">Helix-turn-helix domain-containing protein</fullName>
    </recommendedName>
</protein>
<dbReference type="AlphaFoldDB" id="A0A1T4X5N7"/>
<dbReference type="Proteomes" id="UP000190774">
    <property type="component" value="Unassembled WGS sequence"/>
</dbReference>
<gene>
    <name evidence="1" type="ORF">SAMN02745166_01055</name>
</gene>
<proteinExistence type="predicted"/>